<dbReference type="Proteomes" id="UP000635387">
    <property type="component" value="Unassembled WGS sequence"/>
</dbReference>
<feature type="transmembrane region" description="Helical" evidence="5">
    <location>
        <begin position="128"/>
        <end position="155"/>
    </location>
</feature>
<gene>
    <name evidence="8" type="ORF">GCM10017790_72380</name>
</gene>
<comment type="subcellular location">
    <subcellularLocation>
        <location evidence="1">Membrane</location>
        <topology evidence="1">Multi-pass membrane protein</topology>
    </subcellularLocation>
</comment>
<evidence type="ECO:0000259" key="6">
    <source>
        <dbReference type="Pfam" id="PF05154"/>
    </source>
</evidence>
<dbReference type="Pfam" id="PF08044">
    <property type="entry name" value="DUF1707"/>
    <property type="match status" value="1"/>
</dbReference>
<evidence type="ECO:0000313" key="9">
    <source>
        <dbReference type="Proteomes" id="UP000635387"/>
    </source>
</evidence>
<evidence type="ECO:0000259" key="7">
    <source>
        <dbReference type="Pfam" id="PF08044"/>
    </source>
</evidence>
<dbReference type="InterPro" id="IPR012551">
    <property type="entry name" value="DUF1707_SHOCT-like"/>
</dbReference>
<evidence type="ECO:0000256" key="2">
    <source>
        <dbReference type="ARBA" id="ARBA00022692"/>
    </source>
</evidence>
<dbReference type="EMBL" id="BNAY01000010">
    <property type="protein sequence ID" value="GHH33567.1"/>
    <property type="molecule type" value="Genomic_DNA"/>
</dbReference>
<protein>
    <submittedName>
        <fullName evidence="8">Membrane protein</fullName>
    </submittedName>
</protein>
<evidence type="ECO:0000256" key="1">
    <source>
        <dbReference type="ARBA" id="ARBA00004141"/>
    </source>
</evidence>
<reference evidence="9" key="1">
    <citation type="journal article" date="2019" name="Int. J. Syst. Evol. Microbiol.">
        <title>The Global Catalogue of Microorganisms (GCM) 10K type strain sequencing project: providing services to taxonomists for standard genome sequencing and annotation.</title>
        <authorList>
            <consortium name="The Broad Institute Genomics Platform"/>
            <consortium name="The Broad Institute Genome Sequencing Center for Infectious Disease"/>
            <person name="Wu L."/>
            <person name="Ma J."/>
        </authorList>
    </citation>
    <scope>NUCLEOTIDE SEQUENCE [LARGE SCALE GENOMIC DNA]</scope>
    <source>
        <strain evidence="9">CGMCC 4.7683</strain>
    </source>
</reference>
<keyword evidence="4 5" id="KW-0472">Membrane</keyword>
<feature type="transmembrane region" description="Helical" evidence="5">
    <location>
        <begin position="104"/>
        <end position="122"/>
    </location>
</feature>
<dbReference type="PANTHER" id="PTHR40763:SF4">
    <property type="entry name" value="DUF1707 DOMAIN-CONTAINING PROTEIN"/>
    <property type="match status" value="1"/>
</dbReference>
<comment type="caution">
    <text evidence="8">The sequence shown here is derived from an EMBL/GenBank/DDBJ whole genome shotgun (WGS) entry which is preliminary data.</text>
</comment>
<accession>A0ABQ3M561</accession>
<name>A0ABQ3M561_9PSEU</name>
<evidence type="ECO:0000313" key="8">
    <source>
        <dbReference type="EMBL" id="GHH33567.1"/>
    </source>
</evidence>
<dbReference type="PANTHER" id="PTHR40763">
    <property type="entry name" value="MEMBRANE PROTEIN-RELATED"/>
    <property type="match status" value="1"/>
</dbReference>
<keyword evidence="3 5" id="KW-1133">Transmembrane helix</keyword>
<evidence type="ECO:0000256" key="4">
    <source>
        <dbReference type="ARBA" id="ARBA00023136"/>
    </source>
</evidence>
<evidence type="ECO:0000256" key="5">
    <source>
        <dbReference type="SAM" id="Phobius"/>
    </source>
</evidence>
<evidence type="ECO:0000256" key="3">
    <source>
        <dbReference type="ARBA" id="ARBA00022989"/>
    </source>
</evidence>
<keyword evidence="9" id="KW-1185">Reference proteome</keyword>
<keyword evidence="2 5" id="KW-0812">Transmembrane</keyword>
<sequence>MSQAPDPEEMRVGTAEREEAARLLADHYSQGRITPDEYEGRVLAAYEAVTLGELRPLFQDLPAPHPVYLAPPPRFEQPPFEPPPFVPVYQQPAAILPYSPKSKVAAGVLQIVLPFGIGRFYTGHVGIALGQLAVVVFTCGIGVVWPIVDGIVLLANGGTDAQGRRLRD</sequence>
<feature type="domain" description="DUF1707" evidence="7">
    <location>
        <begin position="10"/>
        <end position="62"/>
    </location>
</feature>
<dbReference type="RefSeq" id="WP_191258891.1">
    <property type="nucleotide sequence ID" value="NZ_BNAY01000010.1"/>
</dbReference>
<dbReference type="Pfam" id="PF05154">
    <property type="entry name" value="TM2"/>
    <property type="match status" value="1"/>
</dbReference>
<dbReference type="InterPro" id="IPR007829">
    <property type="entry name" value="TM2"/>
</dbReference>
<feature type="domain" description="TM2" evidence="6">
    <location>
        <begin position="100"/>
        <end position="151"/>
    </location>
</feature>
<proteinExistence type="predicted"/>
<organism evidence="8 9">
    <name type="scientific">Amycolatopsis oliviviridis</name>
    <dbReference type="NCBI Taxonomy" id="1471590"/>
    <lineage>
        <taxon>Bacteria</taxon>
        <taxon>Bacillati</taxon>
        <taxon>Actinomycetota</taxon>
        <taxon>Actinomycetes</taxon>
        <taxon>Pseudonocardiales</taxon>
        <taxon>Pseudonocardiaceae</taxon>
        <taxon>Amycolatopsis</taxon>
    </lineage>
</organism>